<organism evidence="2">
    <name type="scientific">Moorella thermoacetica Y72</name>
    <dbReference type="NCBI Taxonomy" id="1325331"/>
    <lineage>
        <taxon>Bacteria</taxon>
        <taxon>Bacillati</taxon>
        <taxon>Bacillota</taxon>
        <taxon>Clostridia</taxon>
        <taxon>Neomoorellales</taxon>
        <taxon>Neomoorellaceae</taxon>
        <taxon>Neomoorella</taxon>
    </lineage>
</organism>
<feature type="region of interest" description="Disordered" evidence="1">
    <location>
        <begin position="19"/>
        <end position="45"/>
    </location>
</feature>
<dbReference type="EMBL" id="DF238840">
    <property type="protein sequence ID" value="GAF24979.1"/>
    <property type="molecule type" value="Genomic_DNA"/>
</dbReference>
<gene>
    <name evidence="2" type="ORF">MTY_0307</name>
</gene>
<reference evidence="2" key="1">
    <citation type="journal article" date="2014" name="Gene">
        <title>Genome-guided analysis of transformation efficiency and carbon dioxide assimilation by Moorella thermoacetica Y72.</title>
        <authorList>
            <person name="Tsukahara K."/>
            <person name="Kita A."/>
            <person name="Nakashimada Y."/>
            <person name="Hoshino T."/>
            <person name="Murakami K."/>
        </authorList>
    </citation>
    <scope>NUCLEOTIDE SEQUENCE [LARGE SCALE GENOMIC DNA]</scope>
    <source>
        <strain evidence="2">Y72</strain>
    </source>
</reference>
<dbReference type="Proteomes" id="UP000063718">
    <property type="component" value="Unassembled WGS sequence"/>
</dbReference>
<accession>A0A0S6UB23</accession>
<evidence type="ECO:0000313" key="2">
    <source>
        <dbReference type="EMBL" id="GAF24979.1"/>
    </source>
</evidence>
<name>A0A0S6UB23_NEOTH</name>
<dbReference type="AlphaFoldDB" id="A0A0S6UB23"/>
<protein>
    <submittedName>
        <fullName evidence="2">Integrase</fullName>
    </submittedName>
</protein>
<proteinExistence type="predicted"/>
<sequence>MGHATLDMTKRYVALTQGDLKSQHDNTSPLNKLVIPKSRQRKIKK</sequence>
<evidence type="ECO:0000256" key="1">
    <source>
        <dbReference type="SAM" id="MobiDB-lite"/>
    </source>
</evidence>